<dbReference type="PANTHER" id="PTHR43249:SF1">
    <property type="entry name" value="D-GLUCOSIDE 3-DEHYDROGENASE"/>
    <property type="match status" value="1"/>
</dbReference>
<dbReference type="AlphaFoldDB" id="A0A916QC17"/>
<dbReference type="InterPro" id="IPR000683">
    <property type="entry name" value="Gfo/Idh/MocA-like_OxRdtase_N"/>
</dbReference>
<evidence type="ECO:0000259" key="2">
    <source>
        <dbReference type="Pfam" id="PF01408"/>
    </source>
</evidence>
<dbReference type="EMBL" id="BMAQ01000009">
    <property type="protein sequence ID" value="GFR37976.1"/>
    <property type="molecule type" value="Genomic_DNA"/>
</dbReference>
<organism evidence="4 5">
    <name type="scientific">Insulibacter thermoxylanivorax</name>
    <dbReference type="NCBI Taxonomy" id="2749268"/>
    <lineage>
        <taxon>Bacteria</taxon>
        <taxon>Bacillati</taxon>
        <taxon>Bacillota</taxon>
        <taxon>Bacilli</taxon>
        <taxon>Bacillales</taxon>
        <taxon>Paenibacillaceae</taxon>
        <taxon>Insulibacter</taxon>
    </lineage>
</organism>
<dbReference type="GO" id="GO:0000166">
    <property type="term" value="F:nucleotide binding"/>
    <property type="evidence" value="ECO:0007669"/>
    <property type="project" value="InterPro"/>
</dbReference>
<dbReference type="InterPro" id="IPR004104">
    <property type="entry name" value="Gfo/Idh/MocA-like_OxRdtase_C"/>
</dbReference>
<dbReference type="SUPFAM" id="SSF51735">
    <property type="entry name" value="NAD(P)-binding Rossmann-fold domains"/>
    <property type="match status" value="1"/>
</dbReference>
<accession>A0A916QC17</accession>
<evidence type="ECO:0000256" key="1">
    <source>
        <dbReference type="ARBA" id="ARBA00010928"/>
    </source>
</evidence>
<dbReference type="InterPro" id="IPR052515">
    <property type="entry name" value="Gfo/Idh/MocA_Oxidoreductase"/>
</dbReference>
<name>A0A916QC17_9BACL</name>
<sequence length="366" mass="40390">MNKVRVGMIGCGGIAVGKHLPALAKLPQVDIVGFYDIIEERAAQAKADFGSSDAKIYDDYRRLLEDPSIDVVHVCTPNDTHAEISIAALEAGKHVMCEKPMAKTAEEARRMVEAAKRTGRKLTIGYQNRFRDDSLYLKKLCESGGLGEIYYAKAHALRRRAVPTWGVFLDEEKQGGGPLIDIGTHALDLTLWMMNNYKPKTVLGAVYHKLGQRENAANAFGPWDPKKFTVEDSAFGFITMEDGASIMLESSWALNTLNEGEAKTTLHGTEAGADMWEGLRINGEAFSQLYVNKVQTDLDGVAFFEGKKETEGEREARMWIESIIEDKDPLVLPEQAYVVTLILEAIYESARTGKAITLSVDPTLVG</sequence>
<feature type="domain" description="Gfo/Idh/MocA-like oxidoreductase C-terminal" evidence="3">
    <location>
        <begin position="138"/>
        <end position="358"/>
    </location>
</feature>
<evidence type="ECO:0000313" key="4">
    <source>
        <dbReference type="EMBL" id="GFR37976.1"/>
    </source>
</evidence>
<comment type="similarity">
    <text evidence="1">Belongs to the Gfo/Idh/MocA family.</text>
</comment>
<evidence type="ECO:0000313" key="5">
    <source>
        <dbReference type="Proteomes" id="UP000654993"/>
    </source>
</evidence>
<dbReference type="Gene3D" id="3.30.360.10">
    <property type="entry name" value="Dihydrodipicolinate Reductase, domain 2"/>
    <property type="match status" value="1"/>
</dbReference>
<feature type="domain" description="Gfo/Idh/MocA-like oxidoreductase N-terminal" evidence="2">
    <location>
        <begin position="4"/>
        <end position="126"/>
    </location>
</feature>
<reference evidence="4" key="2">
    <citation type="journal article" date="2021" name="Data Brief">
        <title>Draft genome sequence data of the facultative, thermophilic, xylanolytic bacterium Paenibacillus sp. strain DA-C8.</title>
        <authorList>
            <person name="Chhe C."/>
            <person name="Uke A."/>
            <person name="Baramee S."/>
            <person name="Ungkulpasvich U."/>
            <person name="Tachaapaikoon C."/>
            <person name="Pason P."/>
            <person name="Waeonukul R."/>
            <person name="Ratanakhanokchai K."/>
            <person name="Kosugi A."/>
        </authorList>
    </citation>
    <scope>NUCLEOTIDE SEQUENCE</scope>
    <source>
        <strain evidence="4">DA-C8</strain>
    </source>
</reference>
<dbReference type="InterPro" id="IPR036291">
    <property type="entry name" value="NAD(P)-bd_dom_sf"/>
</dbReference>
<dbReference type="Pfam" id="PF01408">
    <property type="entry name" value="GFO_IDH_MocA"/>
    <property type="match status" value="1"/>
</dbReference>
<evidence type="ECO:0000259" key="3">
    <source>
        <dbReference type="Pfam" id="PF02894"/>
    </source>
</evidence>
<dbReference type="SUPFAM" id="SSF55347">
    <property type="entry name" value="Glyceraldehyde-3-phosphate dehydrogenase-like, C-terminal domain"/>
    <property type="match status" value="1"/>
</dbReference>
<gene>
    <name evidence="4" type="ORF">PRECH8_12720</name>
</gene>
<keyword evidence="5" id="KW-1185">Reference proteome</keyword>
<dbReference type="PANTHER" id="PTHR43249">
    <property type="entry name" value="UDP-N-ACETYL-2-AMINO-2-DEOXY-D-GLUCURONATE OXIDASE"/>
    <property type="match status" value="1"/>
</dbReference>
<dbReference type="Proteomes" id="UP000654993">
    <property type="component" value="Unassembled WGS sequence"/>
</dbReference>
<proteinExistence type="inferred from homology"/>
<dbReference type="RefSeq" id="WP_200966239.1">
    <property type="nucleotide sequence ID" value="NZ_BMAQ01000009.1"/>
</dbReference>
<comment type="caution">
    <text evidence="4">The sequence shown here is derived from an EMBL/GenBank/DDBJ whole genome shotgun (WGS) entry which is preliminary data.</text>
</comment>
<dbReference type="Gene3D" id="3.40.50.720">
    <property type="entry name" value="NAD(P)-binding Rossmann-like Domain"/>
    <property type="match status" value="1"/>
</dbReference>
<reference evidence="4" key="1">
    <citation type="submission" date="2020-08" db="EMBL/GenBank/DDBJ databases">
        <authorList>
            <person name="Uke A."/>
            <person name="Chhe C."/>
            <person name="Baramee S."/>
            <person name="Kosugi A."/>
        </authorList>
    </citation>
    <scope>NUCLEOTIDE SEQUENCE</scope>
    <source>
        <strain evidence="4">DA-C8</strain>
    </source>
</reference>
<dbReference type="Pfam" id="PF02894">
    <property type="entry name" value="GFO_IDH_MocA_C"/>
    <property type="match status" value="1"/>
</dbReference>
<protein>
    <submittedName>
        <fullName evidence="4">Oxidoreductase</fullName>
    </submittedName>
</protein>